<dbReference type="Proteomes" id="UP001268683">
    <property type="component" value="Chromosome"/>
</dbReference>
<feature type="transmembrane region" description="Helical" evidence="5">
    <location>
        <begin position="95"/>
        <end position="116"/>
    </location>
</feature>
<feature type="transmembrane region" description="Helical" evidence="5">
    <location>
        <begin position="73"/>
        <end position="89"/>
    </location>
</feature>
<evidence type="ECO:0000256" key="2">
    <source>
        <dbReference type="ARBA" id="ARBA00022692"/>
    </source>
</evidence>
<organism evidence="6 7">
    <name type="scientific">Temperatibacter marinus</name>
    <dbReference type="NCBI Taxonomy" id="1456591"/>
    <lineage>
        <taxon>Bacteria</taxon>
        <taxon>Pseudomonadati</taxon>
        <taxon>Pseudomonadota</taxon>
        <taxon>Alphaproteobacteria</taxon>
        <taxon>Kordiimonadales</taxon>
        <taxon>Temperatibacteraceae</taxon>
        <taxon>Temperatibacter</taxon>
    </lineage>
</organism>
<proteinExistence type="inferred from homology"/>
<evidence type="ECO:0000256" key="1">
    <source>
        <dbReference type="ARBA" id="ARBA00004141"/>
    </source>
</evidence>
<accession>A0AA52HA35</accession>
<keyword evidence="5" id="KW-1003">Cell membrane</keyword>
<dbReference type="KEGG" id="tmk:QGN29_04150"/>
<evidence type="ECO:0000256" key="5">
    <source>
        <dbReference type="RuleBase" id="RU363041"/>
    </source>
</evidence>
<sequence>MATASLIGLFFLTALLYAMVGFGGGSTYNALLLLDNTPYEAIPFIALLCNLLVVGGGVWHFSNQGHLSLSRGLPWIIFSVPSAFVGGLIPLSEDVFIGFLGLALLLSGLKMLLPELKASHQSERPYRLYIPLFTGSGLGLVAGITGIGGGIFLAPILYFLRWGSPKQIAGLCSLFILVNSLSGLVGQGLKLQAYENLLPLIETYWLLFPTVVIGGQIGSRLTLYKIKASFLQKMTALLILYVALRLLWRFTH</sequence>
<dbReference type="InterPro" id="IPR051598">
    <property type="entry name" value="TSUP/Inactive_protease-like"/>
</dbReference>
<reference evidence="6" key="1">
    <citation type="submission" date="2023-04" db="EMBL/GenBank/DDBJ databases">
        <title>Complete genome sequence of Temperatibacter marinus.</title>
        <authorList>
            <person name="Rong J.-C."/>
            <person name="Yi M.-L."/>
            <person name="Zhao Q."/>
        </authorList>
    </citation>
    <scope>NUCLEOTIDE SEQUENCE</scope>
    <source>
        <strain evidence="6">NBRC 110045</strain>
    </source>
</reference>
<feature type="transmembrane region" description="Helical" evidence="5">
    <location>
        <begin position="230"/>
        <end position="248"/>
    </location>
</feature>
<gene>
    <name evidence="6" type="ORF">QGN29_04150</name>
</gene>
<dbReference type="GO" id="GO:0005886">
    <property type="term" value="C:plasma membrane"/>
    <property type="evidence" value="ECO:0007669"/>
    <property type="project" value="UniProtKB-SubCell"/>
</dbReference>
<dbReference type="PANTHER" id="PTHR43701:SF5">
    <property type="entry name" value="MEMBRANE TRANSPORTER PROTEIN-RELATED"/>
    <property type="match status" value="1"/>
</dbReference>
<keyword evidence="2 5" id="KW-0812">Transmembrane</keyword>
<dbReference type="RefSeq" id="WP_310799417.1">
    <property type="nucleotide sequence ID" value="NZ_CP123872.1"/>
</dbReference>
<feature type="transmembrane region" description="Helical" evidence="5">
    <location>
        <begin position="197"/>
        <end position="218"/>
    </location>
</feature>
<evidence type="ECO:0000256" key="3">
    <source>
        <dbReference type="ARBA" id="ARBA00022989"/>
    </source>
</evidence>
<keyword evidence="7" id="KW-1185">Reference proteome</keyword>
<feature type="transmembrane region" description="Helical" evidence="5">
    <location>
        <begin position="128"/>
        <end position="161"/>
    </location>
</feature>
<dbReference type="EMBL" id="CP123872">
    <property type="protein sequence ID" value="WND03564.1"/>
    <property type="molecule type" value="Genomic_DNA"/>
</dbReference>
<feature type="transmembrane region" description="Helical" evidence="5">
    <location>
        <begin position="167"/>
        <end position="185"/>
    </location>
</feature>
<protein>
    <recommendedName>
        <fullName evidence="5">Probable membrane transporter protein</fullName>
    </recommendedName>
</protein>
<dbReference type="Pfam" id="PF01925">
    <property type="entry name" value="TauE"/>
    <property type="match status" value="1"/>
</dbReference>
<comment type="similarity">
    <text evidence="5">Belongs to the 4-toluene sulfonate uptake permease (TSUP) (TC 2.A.102) family.</text>
</comment>
<evidence type="ECO:0000313" key="7">
    <source>
        <dbReference type="Proteomes" id="UP001268683"/>
    </source>
</evidence>
<evidence type="ECO:0000256" key="4">
    <source>
        <dbReference type="ARBA" id="ARBA00023136"/>
    </source>
</evidence>
<dbReference type="AlphaFoldDB" id="A0AA52HA35"/>
<evidence type="ECO:0000313" key="6">
    <source>
        <dbReference type="EMBL" id="WND03564.1"/>
    </source>
</evidence>
<dbReference type="InterPro" id="IPR002781">
    <property type="entry name" value="TM_pro_TauE-like"/>
</dbReference>
<comment type="subcellular location">
    <subcellularLocation>
        <location evidence="5">Cell membrane</location>
        <topology evidence="5">Multi-pass membrane protein</topology>
    </subcellularLocation>
    <subcellularLocation>
        <location evidence="1">Membrane</location>
        <topology evidence="1">Multi-pass membrane protein</topology>
    </subcellularLocation>
</comment>
<keyword evidence="3 5" id="KW-1133">Transmembrane helix</keyword>
<name>A0AA52HA35_9PROT</name>
<dbReference type="PANTHER" id="PTHR43701">
    <property type="entry name" value="MEMBRANE TRANSPORTER PROTEIN MJ0441-RELATED"/>
    <property type="match status" value="1"/>
</dbReference>
<keyword evidence="4 5" id="KW-0472">Membrane</keyword>
<feature type="transmembrane region" description="Helical" evidence="5">
    <location>
        <begin position="42"/>
        <end position="61"/>
    </location>
</feature>